<protein>
    <submittedName>
        <fullName evidence="2">Uncharacterized protein</fullName>
    </submittedName>
</protein>
<keyword evidence="3" id="KW-1185">Reference proteome</keyword>
<dbReference type="EMBL" id="SRQM01000133">
    <property type="protein sequence ID" value="KAG6117581.1"/>
    <property type="molecule type" value="Genomic_DNA"/>
</dbReference>
<dbReference type="AlphaFoldDB" id="A0A9P7Q3C5"/>
<feature type="region of interest" description="Disordered" evidence="1">
    <location>
        <begin position="1"/>
        <end position="35"/>
    </location>
</feature>
<proteinExistence type="predicted"/>
<sequence>MDNIETKPPADLSAEYQRGSAIADHRTTKAVRRSSCVRNAVRKRRLPRNHQQC</sequence>
<dbReference type="Proteomes" id="UP000732380">
    <property type="component" value="Unassembled WGS sequence"/>
</dbReference>
<reference evidence="2 3" key="1">
    <citation type="journal article" date="2020" name="bioRxiv">
        <title>Whole genome comparisons of ergot fungi reveals the divergence and evolution of species within the genus Claviceps are the result of varying mechanisms driving genome evolution and host range expansion.</title>
        <authorList>
            <person name="Wyka S.A."/>
            <person name="Mondo S.J."/>
            <person name="Liu M."/>
            <person name="Dettman J."/>
            <person name="Nalam V."/>
            <person name="Broders K.D."/>
        </authorList>
    </citation>
    <scope>NUCLEOTIDE SEQUENCE [LARGE SCALE GENOMIC DNA]</scope>
    <source>
        <strain evidence="2 3">LM576</strain>
    </source>
</reference>
<evidence type="ECO:0000313" key="3">
    <source>
        <dbReference type="Proteomes" id="UP000732380"/>
    </source>
</evidence>
<gene>
    <name evidence="2" type="ORF">E4U13_000969</name>
</gene>
<comment type="caution">
    <text evidence="2">The sequence shown here is derived from an EMBL/GenBank/DDBJ whole genome shotgun (WGS) entry which is preliminary data.</text>
</comment>
<name>A0A9P7Q3C5_9HYPO</name>
<organism evidence="2 3">
    <name type="scientific">Claviceps humidiphila</name>
    <dbReference type="NCBI Taxonomy" id="1294629"/>
    <lineage>
        <taxon>Eukaryota</taxon>
        <taxon>Fungi</taxon>
        <taxon>Dikarya</taxon>
        <taxon>Ascomycota</taxon>
        <taxon>Pezizomycotina</taxon>
        <taxon>Sordariomycetes</taxon>
        <taxon>Hypocreomycetidae</taxon>
        <taxon>Hypocreales</taxon>
        <taxon>Clavicipitaceae</taxon>
        <taxon>Claviceps</taxon>
    </lineage>
</organism>
<evidence type="ECO:0000313" key="2">
    <source>
        <dbReference type="EMBL" id="KAG6117581.1"/>
    </source>
</evidence>
<evidence type="ECO:0000256" key="1">
    <source>
        <dbReference type="SAM" id="MobiDB-lite"/>
    </source>
</evidence>
<accession>A0A9P7Q3C5</accession>